<evidence type="ECO:0000256" key="10">
    <source>
        <dbReference type="ARBA" id="ARBA00048954"/>
    </source>
</evidence>
<evidence type="ECO:0000256" key="7">
    <source>
        <dbReference type="ARBA" id="ARBA00023125"/>
    </source>
</evidence>
<organism evidence="12 13">
    <name type="scientific">Oxobacter pfennigii</name>
    <dbReference type="NCBI Taxonomy" id="36849"/>
    <lineage>
        <taxon>Bacteria</taxon>
        <taxon>Bacillati</taxon>
        <taxon>Bacillota</taxon>
        <taxon>Clostridia</taxon>
        <taxon>Eubacteriales</taxon>
        <taxon>Clostridiaceae</taxon>
        <taxon>Oxobacter</taxon>
    </lineage>
</organism>
<keyword evidence="5 12" id="KW-0347">Helicase</keyword>
<dbReference type="STRING" id="36849.OXPF_34470"/>
<dbReference type="PANTHER" id="PTHR30153">
    <property type="entry name" value="REPLICATIVE DNA HELICASE DNAB"/>
    <property type="match status" value="1"/>
</dbReference>
<evidence type="ECO:0000313" key="12">
    <source>
        <dbReference type="EMBL" id="KPU43015.1"/>
    </source>
</evidence>
<dbReference type="PANTHER" id="PTHR30153:SF2">
    <property type="entry name" value="REPLICATIVE DNA HELICASE"/>
    <property type="match status" value="1"/>
</dbReference>
<dbReference type="SUPFAM" id="SSF52540">
    <property type="entry name" value="P-loop containing nucleoside triphosphate hydrolases"/>
    <property type="match status" value="1"/>
</dbReference>
<keyword evidence="8" id="KW-0413">Isomerase</keyword>
<gene>
    <name evidence="12" type="primary">dnaC_1</name>
    <name evidence="12" type="ORF">OXPF_34470</name>
</gene>
<dbReference type="Gene3D" id="1.10.860.10">
    <property type="entry name" value="DNAb Helicase, Chain A"/>
    <property type="match status" value="1"/>
</dbReference>
<evidence type="ECO:0000256" key="3">
    <source>
        <dbReference type="ARBA" id="ARBA00022741"/>
    </source>
</evidence>
<dbReference type="GO" id="GO:0003677">
    <property type="term" value="F:DNA binding"/>
    <property type="evidence" value="ECO:0007669"/>
    <property type="project" value="UniProtKB-KW"/>
</dbReference>
<protein>
    <recommendedName>
        <fullName evidence="9">DNA 5'-3' helicase</fullName>
        <ecNumber evidence="9">5.6.2.3</ecNumber>
    </recommendedName>
</protein>
<dbReference type="EMBL" id="LKET01000045">
    <property type="protein sequence ID" value="KPU43015.1"/>
    <property type="molecule type" value="Genomic_DNA"/>
</dbReference>
<dbReference type="InterPro" id="IPR036185">
    <property type="entry name" value="DNA_heli_DnaB-like_N_sf"/>
</dbReference>
<dbReference type="Pfam" id="PF00772">
    <property type="entry name" value="DnaB"/>
    <property type="match status" value="1"/>
</dbReference>
<dbReference type="PATRIC" id="fig|36849.3.peg.3649"/>
<dbReference type="GO" id="GO:0016887">
    <property type="term" value="F:ATP hydrolysis activity"/>
    <property type="evidence" value="ECO:0007669"/>
    <property type="project" value="RHEA"/>
</dbReference>
<dbReference type="Proteomes" id="UP000050326">
    <property type="component" value="Unassembled WGS sequence"/>
</dbReference>
<evidence type="ECO:0000313" key="13">
    <source>
        <dbReference type="Proteomes" id="UP000050326"/>
    </source>
</evidence>
<evidence type="ECO:0000256" key="9">
    <source>
        <dbReference type="ARBA" id="ARBA00044969"/>
    </source>
</evidence>
<feature type="domain" description="SF4 helicase" evidence="11">
    <location>
        <begin position="162"/>
        <end position="424"/>
    </location>
</feature>
<comment type="similarity">
    <text evidence="1">Belongs to the helicase family. DnaB subfamily.</text>
</comment>
<dbReference type="AlphaFoldDB" id="A0A0P8WKX6"/>
<dbReference type="GO" id="GO:0005524">
    <property type="term" value="F:ATP binding"/>
    <property type="evidence" value="ECO:0007669"/>
    <property type="project" value="UniProtKB-KW"/>
</dbReference>
<reference evidence="12 13" key="1">
    <citation type="submission" date="2015-09" db="EMBL/GenBank/DDBJ databases">
        <title>Genome sequence of Oxobacter pfennigii DSM 3222.</title>
        <authorList>
            <person name="Poehlein A."/>
            <person name="Bengelsdorf F.R."/>
            <person name="Schiel-Bengelsdorf B."/>
            <person name="Duerre P."/>
            <person name="Daniel R."/>
        </authorList>
    </citation>
    <scope>NUCLEOTIDE SEQUENCE [LARGE SCALE GENOMIC DNA]</scope>
    <source>
        <strain evidence="12 13">DSM 3222</strain>
    </source>
</reference>
<comment type="caution">
    <text evidence="12">The sequence shown here is derived from an EMBL/GenBank/DDBJ whole genome shotgun (WGS) entry which is preliminary data.</text>
</comment>
<keyword evidence="13" id="KW-1185">Reference proteome</keyword>
<dbReference type="PROSITE" id="PS51199">
    <property type="entry name" value="SF4_HELICASE"/>
    <property type="match status" value="1"/>
</dbReference>
<dbReference type="InterPro" id="IPR016136">
    <property type="entry name" value="DNA_helicase_N/primase_C"/>
</dbReference>
<evidence type="ECO:0000256" key="6">
    <source>
        <dbReference type="ARBA" id="ARBA00022840"/>
    </source>
</evidence>
<sequence length="425" mass="48026">MNADRIMNLDAERAVLGAIVYNNDLLCDANLKPDDFYNKEHGTIFSLMQKLYKENKTIDVVVLLEYLKGTSATTYISDLMHSSGYLSNIKSHVEIVKEKSRMRKLWNVLLKSMKAAEQSDESTKDILKILDELQIDENDTEILSDKDIFNLTVSSVESNQKRGGGILGIPTGFADLDDAINGLQDKKLYIAAGRPGMGKSAFAVNVQQNISNKRGAYFSLEMSEEELGIRRIALISNTNATQLERGNLDNDMWQHVMKTGPIFYDGKGLTCTKQGMSVNEIKQLCKKIILQGGLDYLIIDHIGILDMRGMGNTIREQVTNVCIELKRMAKEFNIPVVALSQLSRECETRPNKRPLLKDLKESGGIEENADVVLLFYRDEYYNKDTDDKNAIEVNVAKQRGGRTGTIKLHWQPEYQKIGNLERWRS</sequence>
<dbReference type="Pfam" id="PF03796">
    <property type="entry name" value="DnaB_C"/>
    <property type="match status" value="1"/>
</dbReference>
<keyword evidence="4 12" id="KW-0378">Hydrolase</keyword>
<evidence type="ECO:0000256" key="8">
    <source>
        <dbReference type="ARBA" id="ARBA00023235"/>
    </source>
</evidence>
<evidence type="ECO:0000256" key="2">
    <source>
        <dbReference type="ARBA" id="ARBA00022705"/>
    </source>
</evidence>
<dbReference type="GO" id="GO:0005829">
    <property type="term" value="C:cytosol"/>
    <property type="evidence" value="ECO:0007669"/>
    <property type="project" value="TreeGrafter"/>
</dbReference>
<dbReference type="OrthoDB" id="1877647at2"/>
<dbReference type="EC" id="5.6.2.3" evidence="9"/>
<evidence type="ECO:0000256" key="4">
    <source>
        <dbReference type="ARBA" id="ARBA00022801"/>
    </source>
</evidence>
<evidence type="ECO:0000256" key="1">
    <source>
        <dbReference type="ARBA" id="ARBA00008428"/>
    </source>
</evidence>
<dbReference type="SUPFAM" id="SSF48024">
    <property type="entry name" value="N-terminal domain of DnaB helicase"/>
    <property type="match status" value="1"/>
</dbReference>
<proteinExistence type="inferred from homology"/>
<keyword evidence="3" id="KW-0547">Nucleotide-binding</keyword>
<comment type="catalytic activity">
    <reaction evidence="10">
        <text>ATP + H2O = ADP + phosphate + H(+)</text>
        <dbReference type="Rhea" id="RHEA:13065"/>
        <dbReference type="ChEBI" id="CHEBI:15377"/>
        <dbReference type="ChEBI" id="CHEBI:15378"/>
        <dbReference type="ChEBI" id="CHEBI:30616"/>
        <dbReference type="ChEBI" id="CHEBI:43474"/>
        <dbReference type="ChEBI" id="CHEBI:456216"/>
        <dbReference type="EC" id="5.6.2.3"/>
    </reaction>
</comment>
<dbReference type="InterPro" id="IPR007693">
    <property type="entry name" value="DNA_helicase_DnaB-like_N"/>
</dbReference>
<dbReference type="InterPro" id="IPR027417">
    <property type="entry name" value="P-loop_NTPase"/>
</dbReference>
<keyword evidence="6" id="KW-0067">ATP-binding</keyword>
<evidence type="ECO:0000259" key="11">
    <source>
        <dbReference type="PROSITE" id="PS51199"/>
    </source>
</evidence>
<dbReference type="InterPro" id="IPR007694">
    <property type="entry name" value="DNA_helicase_DnaB-like_C"/>
</dbReference>
<dbReference type="GO" id="GO:0006260">
    <property type="term" value="P:DNA replication"/>
    <property type="evidence" value="ECO:0007669"/>
    <property type="project" value="UniProtKB-KW"/>
</dbReference>
<evidence type="ECO:0000256" key="5">
    <source>
        <dbReference type="ARBA" id="ARBA00022806"/>
    </source>
</evidence>
<dbReference type="Gene3D" id="3.40.50.300">
    <property type="entry name" value="P-loop containing nucleotide triphosphate hydrolases"/>
    <property type="match status" value="1"/>
</dbReference>
<name>A0A0P8WKX6_9CLOT</name>
<keyword evidence="7" id="KW-0238">DNA-binding</keyword>
<dbReference type="GO" id="GO:0043139">
    <property type="term" value="F:5'-3' DNA helicase activity"/>
    <property type="evidence" value="ECO:0007669"/>
    <property type="project" value="UniProtKB-EC"/>
</dbReference>
<keyword evidence="2" id="KW-0235">DNA replication</keyword>
<dbReference type="RefSeq" id="WP_054876442.1">
    <property type="nucleotide sequence ID" value="NZ_LKET01000045.1"/>
</dbReference>
<accession>A0A0P8WKX6</accession>